<dbReference type="EMBL" id="WUQX01000001">
    <property type="protein sequence ID" value="MXP75907.1"/>
    <property type="molecule type" value="Genomic_DNA"/>
</dbReference>
<sequence>MEHYLELSDCKLTFDGCCQAEAGVWFAANEFNALCCVDEDGKTHYMGSIPDEDIFGRYLYADIQYFHGKLYLTPLGAEHIAVYCIETGEFQTIPLNKPSSFAPNPYVAWLKFIKSVIVGESLYMLPRSYPAIIEMDLITHQLTYHTQWLSYIQGKTVNRDALFWSDCVVKSNRLILPSAIANMVFSFDIITKNFSLIYSGNQPTCYSSISEIQDGILLSERNSGRLKLLDLLQNRLMPYGKMPEGFKTEQLIGFLDFLQMGDSIFAIPLWANMLLRIIPTDGEILLIKNYDEDRGESKDIAVRRAWVYNRKLYCMNNFTGEIDVFQQNGVFEKSFAVTVSENFARNMGKNIVHNKMQMFAESNIFPLKGYLSYILKKVQSF</sequence>
<gene>
    <name evidence="1" type="ORF">GN277_11085</name>
</gene>
<dbReference type="RefSeq" id="WP_159751091.1">
    <property type="nucleotide sequence ID" value="NZ_WUQX01000001.1"/>
</dbReference>
<name>A0A7X3MGJ0_9FIRM</name>
<organism evidence="1 2">
    <name type="scientific">Sporofaciens musculi</name>
    <dbReference type="NCBI Taxonomy" id="2681861"/>
    <lineage>
        <taxon>Bacteria</taxon>
        <taxon>Bacillati</taxon>
        <taxon>Bacillota</taxon>
        <taxon>Clostridia</taxon>
        <taxon>Lachnospirales</taxon>
        <taxon>Lachnospiraceae</taxon>
        <taxon>Sporofaciens</taxon>
    </lineage>
</organism>
<evidence type="ECO:0000313" key="1">
    <source>
        <dbReference type="EMBL" id="MXP75907.1"/>
    </source>
</evidence>
<dbReference type="AlphaFoldDB" id="A0A7X3MGJ0"/>
<dbReference type="Proteomes" id="UP000460412">
    <property type="component" value="Unassembled WGS sequence"/>
</dbReference>
<comment type="caution">
    <text evidence="1">The sequence shown here is derived from an EMBL/GenBank/DDBJ whole genome shotgun (WGS) entry which is preliminary data.</text>
</comment>
<proteinExistence type="predicted"/>
<keyword evidence="2" id="KW-1185">Reference proteome</keyword>
<protein>
    <submittedName>
        <fullName evidence="1">Uncharacterized protein</fullName>
    </submittedName>
</protein>
<accession>A0A7X3MGJ0</accession>
<reference evidence="1 2" key="1">
    <citation type="submission" date="2019-12" db="EMBL/GenBank/DDBJ databases">
        <title>Sporaefaciens musculi gen. nov., sp. nov., a novel bacterium isolated from the caecum of an obese mouse.</title>
        <authorList>
            <person name="Rasmussen T.S."/>
            <person name="Streidl T."/>
            <person name="Hitch T.C.A."/>
            <person name="Wortmann E."/>
            <person name="Deptula P."/>
            <person name="Hansen M."/>
            <person name="Nielsen D.S."/>
            <person name="Clavel T."/>
            <person name="Vogensen F.K."/>
        </authorList>
    </citation>
    <scope>NUCLEOTIDE SEQUENCE [LARGE SCALE GENOMIC DNA]</scope>
    <source>
        <strain evidence="1 2">WCA-9-b2</strain>
    </source>
</reference>
<evidence type="ECO:0000313" key="2">
    <source>
        <dbReference type="Proteomes" id="UP000460412"/>
    </source>
</evidence>